<organism evidence="18 19">
    <name type="scientific">Aspergillus hiratsukae</name>
    <dbReference type="NCBI Taxonomy" id="1194566"/>
    <lineage>
        <taxon>Eukaryota</taxon>
        <taxon>Fungi</taxon>
        <taxon>Dikarya</taxon>
        <taxon>Ascomycota</taxon>
        <taxon>Pezizomycotina</taxon>
        <taxon>Eurotiomycetes</taxon>
        <taxon>Eurotiomycetidae</taxon>
        <taxon>Eurotiales</taxon>
        <taxon>Aspergillaceae</taxon>
        <taxon>Aspergillus</taxon>
        <taxon>Aspergillus subgen. Fumigati</taxon>
    </lineage>
</organism>
<dbReference type="Pfam" id="PF12351">
    <property type="entry name" value="Fig1"/>
    <property type="match status" value="1"/>
</dbReference>
<dbReference type="GO" id="GO:0016020">
    <property type="term" value="C:membrane"/>
    <property type="evidence" value="ECO:0007669"/>
    <property type="project" value="InterPro"/>
</dbReference>
<keyword evidence="13" id="KW-0539">Nucleus</keyword>
<dbReference type="PANTHER" id="PTHR28092:SF1">
    <property type="entry name" value="FACTOR-INDUCED GENE 1 PROTEIN"/>
    <property type="match status" value="1"/>
</dbReference>
<protein>
    <recommendedName>
        <fullName evidence="20">Exonuclease 1</fullName>
    </recommendedName>
</protein>
<feature type="domain" description="XPG-I" evidence="16">
    <location>
        <begin position="138"/>
        <end position="208"/>
    </location>
</feature>
<feature type="domain" description="XPG N-terminal" evidence="17">
    <location>
        <begin position="1"/>
        <end position="99"/>
    </location>
</feature>
<evidence type="ECO:0000259" key="17">
    <source>
        <dbReference type="SMART" id="SM00485"/>
    </source>
</evidence>
<dbReference type="FunFam" id="1.10.150.20:FF:000011">
    <property type="entry name" value="exonuclease 1"/>
    <property type="match status" value="1"/>
</dbReference>
<evidence type="ECO:0000256" key="12">
    <source>
        <dbReference type="ARBA" id="ARBA00023204"/>
    </source>
</evidence>
<dbReference type="InterPro" id="IPR044752">
    <property type="entry name" value="PIN-like_EXO1"/>
</dbReference>
<evidence type="ECO:0000259" key="16">
    <source>
        <dbReference type="SMART" id="SM00484"/>
    </source>
</evidence>
<dbReference type="Pfam" id="PF00867">
    <property type="entry name" value="XPG_I"/>
    <property type="match status" value="1"/>
</dbReference>
<evidence type="ECO:0000256" key="2">
    <source>
        <dbReference type="ARBA" id="ARBA00004123"/>
    </source>
</evidence>
<comment type="similarity">
    <text evidence="3">Belongs to the XPG/RAD2 endonuclease family. EXO1 subfamily.</text>
</comment>
<feature type="compositionally biased region" description="Polar residues" evidence="14">
    <location>
        <begin position="558"/>
        <end position="576"/>
    </location>
</feature>
<dbReference type="InterPro" id="IPR008918">
    <property type="entry name" value="HhH2"/>
</dbReference>
<evidence type="ECO:0000313" key="18">
    <source>
        <dbReference type="EMBL" id="KAF7122381.1"/>
    </source>
</evidence>
<feature type="transmembrane region" description="Helical" evidence="15">
    <location>
        <begin position="896"/>
        <end position="923"/>
    </location>
</feature>
<dbReference type="InterPro" id="IPR006084">
    <property type="entry name" value="XPG/Rad2"/>
</dbReference>
<evidence type="ECO:0000256" key="6">
    <source>
        <dbReference type="ARBA" id="ARBA00022763"/>
    </source>
</evidence>
<comment type="subcellular location">
    <subcellularLocation>
        <location evidence="2">Nucleus</location>
    </subcellularLocation>
</comment>
<dbReference type="OrthoDB" id="26491at2759"/>
<keyword evidence="10" id="KW-0267">Excision nuclease</keyword>
<dbReference type="SUPFAM" id="SSF88723">
    <property type="entry name" value="PIN domain-like"/>
    <property type="match status" value="1"/>
</dbReference>
<dbReference type="GO" id="GO:0005634">
    <property type="term" value="C:nucleus"/>
    <property type="evidence" value="ECO:0007669"/>
    <property type="project" value="UniProtKB-SubCell"/>
</dbReference>
<evidence type="ECO:0000256" key="3">
    <source>
        <dbReference type="ARBA" id="ARBA00010563"/>
    </source>
</evidence>
<evidence type="ECO:0000256" key="5">
    <source>
        <dbReference type="ARBA" id="ARBA00022723"/>
    </source>
</evidence>
<reference evidence="18" key="1">
    <citation type="submission" date="2020-06" db="EMBL/GenBank/DDBJ databases">
        <title>Draft genome sequences of strains closely related to Aspergillus parafelis and Aspergillus hiratsukae.</title>
        <authorList>
            <person name="Dos Santos R.A.C."/>
            <person name="Rivero-Menendez O."/>
            <person name="Steenwyk J.L."/>
            <person name="Mead M.E."/>
            <person name="Goldman G.H."/>
            <person name="Alastruey-Izquierdo A."/>
            <person name="Rokas A."/>
        </authorList>
    </citation>
    <scope>NUCLEOTIDE SEQUENCE</scope>
    <source>
        <strain evidence="18">CNM-CM5793</strain>
    </source>
</reference>
<evidence type="ECO:0000256" key="15">
    <source>
        <dbReference type="SAM" id="Phobius"/>
    </source>
</evidence>
<dbReference type="SMART" id="SM00484">
    <property type="entry name" value="XPGI"/>
    <property type="match status" value="1"/>
</dbReference>
<dbReference type="FunFam" id="3.40.50.1010:FF:000002">
    <property type="entry name" value="Exonuclease 1, putative"/>
    <property type="match status" value="1"/>
</dbReference>
<feature type="compositionally biased region" description="Polar residues" evidence="14">
    <location>
        <begin position="419"/>
        <end position="429"/>
    </location>
</feature>
<dbReference type="InterPro" id="IPR006086">
    <property type="entry name" value="XPG-I_dom"/>
</dbReference>
<keyword evidence="7" id="KW-0378">Hydrolase</keyword>
<dbReference type="SMART" id="SM00279">
    <property type="entry name" value="HhH2"/>
    <property type="match status" value="1"/>
</dbReference>
<evidence type="ECO:0008006" key="20">
    <source>
        <dbReference type="Google" id="ProtNLM"/>
    </source>
</evidence>
<evidence type="ECO:0000256" key="7">
    <source>
        <dbReference type="ARBA" id="ARBA00022801"/>
    </source>
</evidence>
<evidence type="ECO:0000256" key="10">
    <source>
        <dbReference type="ARBA" id="ARBA00022881"/>
    </source>
</evidence>
<keyword evidence="8" id="KW-0269">Exonuclease</keyword>
<comment type="caution">
    <text evidence="18">The sequence shown here is derived from an EMBL/GenBank/DDBJ whole genome shotgun (WGS) entry which is preliminary data.</text>
</comment>
<evidence type="ECO:0000256" key="1">
    <source>
        <dbReference type="ARBA" id="ARBA00001946"/>
    </source>
</evidence>
<keyword evidence="19" id="KW-1185">Reference proteome</keyword>
<dbReference type="PRINTS" id="PR00853">
    <property type="entry name" value="XPGRADSUPER"/>
</dbReference>
<dbReference type="GO" id="GO:0003677">
    <property type="term" value="F:DNA binding"/>
    <property type="evidence" value="ECO:0007669"/>
    <property type="project" value="UniProtKB-KW"/>
</dbReference>
<keyword evidence="15" id="KW-0472">Membrane</keyword>
<dbReference type="InterPro" id="IPR029060">
    <property type="entry name" value="PIN-like_dom_sf"/>
</dbReference>
<keyword evidence="15" id="KW-1133">Transmembrane helix</keyword>
<dbReference type="PANTHER" id="PTHR28092">
    <property type="entry name" value="FACTOR-INDUCED GENE 1 PROTEIN"/>
    <property type="match status" value="1"/>
</dbReference>
<evidence type="ECO:0000256" key="8">
    <source>
        <dbReference type="ARBA" id="ARBA00022839"/>
    </source>
</evidence>
<dbReference type="GO" id="GO:0035312">
    <property type="term" value="F:5'-3' DNA exonuclease activity"/>
    <property type="evidence" value="ECO:0007669"/>
    <property type="project" value="InterPro"/>
</dbReference>
<dbReference type="GO" id="GO:0000747">
    <property type="term" value="P:conjugation with cellular fusion"/>
    <property type="evidence" value="ECO:0007669"/>
    <property type="project" value="TreeGrafter"/>
</dbReference>
<name>A0A8H6P9N7_9EURO</name>
<dbReference type="InterPro" id="IPR037315">
    <property type="entry name" value="EXO1_H3TH"/>
</dbReference>
<dbReference type="CDD" id="cd09908">
    <property type="entry name" value="H3TH_EXO1"/>
    <property type="match status" value="1"/>
</dbReference>
<dbReference type="InterPro" id="IPR006085">
    <property type="entry name" value="XPG_DNA_repair_N"/>
</dbReference>
<dbReference type="GO" id="GO:0046872">
    <property type="term" value="F:metal ion binding"/>
    <property type="evidence" value="ECO:0007669"/>
    <property type="project" value="UniProtKB-KW"/>
</dbReference>
<dbReference type="Proteomes" id="UP000630445">
    <property type="component" value="Unassembled WGS sequence"/>
</dbReference>
<feature type="region of interest" description="Disordered" evidence="14">
    <location>
        <begin position="516"/>
        <end position="582"/>
    </location>
</feature>
<feature type="region of interest" description="Disordered" evidence="14">
    <location>
        <begin position="621"/>
        <end position="648"/>
    </location>
</feature>
<feature type="transmembrane region" description="Helical" evidence="15">
    <location>
        <begin position="680"/>
        <end position="701"/>
    </location>
</feature>
<feature type="transmembrane region" description="Helical" evidence="15">
    <location>
        <begin position="804"/>
        <end position="826"/>
    </location>
</feature>
<dbReference type="PROSITE" id="PS00841">
    <property type="entry name" value="XPG_1"/>
    <property type="match status" value="1"/>
</dbReference>
<dbReference type="Pfam" id="PF00752">
    <property type="entry name" value="XPG_N"/>
    <property type="match status" value="1"/>
</dbReference>
<sequence length="929" mass="101860">MGIKGLHTLLKSIQKPCHVKKFKGQTLGVDAYGWLHRGTVACAVDLVLDRPTTKHVDFVLNRVRMLLYFGVTPYLVFDGDDLPSKSGTESERLRKRQESKALGLELQRKGRMAEAYQELQKAVDVTPYMARQLIEELKKMEVQYVVAPYEADAQLVYLERQGIINGIISEDSDLLVFGAKRLLSKLDQHGDCIEISRADFTACREVSLIGWTDADFRRMCILSGCDYLPSIPRMGLKTAYRSIRKYKNVEKALRMLQFDGQFHVPADYLENFKQAELTFLYQRVFCPKAGKLVPLNPPEKDVNLEELPFIGRDVDAEIAMGVALGDLDPTTKEQIVLRPQAPRKMPIGITRRQTLGSAAELKPKPSISAFFTPKRMPLAELDPNSLTPSPSQQRLLERHANSSWESSPAPSQPVVMRSASAQEPSNRLSSPLVRSVERTSFLARAAKVSTFQPAKRQRLCAETEEESLPERADCRSRFFAPCTDSSSPSGSKAARTKCKSTLQVFSDELAEEIMTHLPDPDHGSSGSTEGVDSPGPYVSNEKDAKPVLSNYVFKPPATESNSGASRNPTMPTSSGASPRRRLTPLQRLGQTALARSRSVNALPQTNAFVPPSLVERSATTLTHGSEDLIIPNTDDEEDGDDTSTPQETVNLLTSSGPIGTPSRESEKIGAGFARFIPMIGYHHVLMIIIAVAIILLSLLLAGCSSSSPQMPDIFLISLYYERYNPIFDKAQVDPGVVTATANIVGGAEMEVRVGYFGICVQPEGGAYICNSNATALAEIVTVDQDPLNLIWVASTFKDAVVFPYLLIVAVILAFLCFILLATFPGWHEEFDGSDREVKPFPSRPVSQAALALIFVASVFVLVSVLWQHTASVAATTIAQDMGNGSVKSGVGTSAMVLGWFGFVLLVVVTIGLLVMILSIRLLAQLTDEE</sequence>
<dbReference type="InterPro" id="IPR036279">
    <property type="entry name" value="5-3_exonuclease_C_sf"/>
</dbReference>
<proteinExistence type="inferred from homology"/>
<dbReference type="GO" id="GO:0006281">
    <property type="term" value="P:DNA repair"/>
    <property type="evidence" value="ECO:0007669"/>
    <property type="project" value="UniProtKB-KW"/>
</dbReference>
<evidence type="ECO:0000256" key="13">
    <source>
        <dbReference type="ARBA" id="ARBA00023242"/>
    </source>
</evidence>
<evidence type="ECO:0000256" key="4">
    <source>
        <dbReference type="ARBA" id="ARBA00022722"/>
    </source>
</evidence>
<gene>
    <name evidence="18" type="ORF">CNMCM5793_000406</name>
</gene>
<dbReference type="SUPFAM" id="SSF47807">
    <property type="entry name" value="5' to 3' exonuclease, C-terminal subdomain"/>
    <property type="match status" value="1"/>
</dbReference>
<dbReference type="InterPro" id="IPR019974">
    <property type="entry name" value="XPG_CS"/>
</dbReference>
<keyword evidence="6" id="KW-0227">DNA damage</keyword>
<dbReference type="AlphaFoldDB" id="A0A8H6P9N7"/>
<dbReference type="EMBL" id="JACBAD010002020">
    <property type="protein sequence ID" value="KAF7122381.1"/>
    <property type="molecule type" value="Genomic_DNA"/>
</dbReference>
<feature type="compositionally biased region" description="Polar residues" evidence="14">
    <location>
        <begin position="384"/>
        <end position="394"/>
    </location>
</feature>
<keyword evidence="4" id="KW-0540">Nuclease</keyword>
<keyword evidence="15" id="KW-0812">Transmembrane</keyword>
<dbReference type="Gene3D" id="3.40.50.1010">
    <property type="entry name" value="5'-nuclease"/>
    <property type="match status" value="1"/>
</dbReference>
<keyword evidence="9" id="KW-0460">Magnesium</keyword>
<dbReference type="GO" id="GO:0043332">
    <property type="term" value="C:mating projection tip"/>
    <property type="evidence" value="ECO:0007669"/>
    <property type="project" value="TreeGrafter"/>
</dbReference>
<comment type="cofactor">
    <cofactor evidence="1">
        <name>Mg(2+)</name>
        <dbReference type="ChEBI" id="CHEBI:18420"/>
    </cofactor>
</comment>
<keyword evidence="5" id="KW-0479">Metal-binding</keyword>
<evidence type="ECO:0000313" key="19">
    <source>
        <dbReference type="Proteomes" id="UP000630445"/>
    </source>
</evidence>
<feature type="region of interest" description="Disordered" evidence="14">
    <location>
        <begin position="379"/>
        <end position="431"/>
    </location>
</feature>
<dbReference type="InterPro" id="IPR033481">
    <property type="entry name" value="Dni1/Fig1"/>
</dbReference>
<feature type="transmembrane region" description="Helical" evidence="15">
    <location>
        <begin position="846"/>
        <end position="866"/>
    </location>
</feature>
<dbReference type="Gene3D" id="1.10.150.20">
    <property type="entry name" value="5' to 3' exonuclease, C-terminal subdomain"/>
    <property type="match status" value="1"/>
</dbReference>
<dbReference type="SMART" id="SM00485">
    <property type="entry name" value="XPGN"/>
    <property type="match status" value="1"/>
</dbReference>
<evidence type="ECO:0000256" key="14">
    <source>
        <dbReference type="SAM" id="MobiDB-lite"/>
    </source>
</evidence>
<keyword evidence="11" id="KW-0238">DNA-binding</keyword>
<accession>A0A8H6P9N7</accession>
<evidence type="ECO:0000256" key="9">
    <source>
        <dbReference type="ARBA" id="ARBA00022842"/>
    </source>
</evidence>
<evidence type="ECO:0000256" key="11">
    <source>
        <dbReference type="ARBA" id="ARBA00023125"/>
    </source>
</evidence>
<keyword evidence="12" id="KW-0234">DNA repair</keyword>
<dbReference type="CDD" id="cd09857">
    <property type="entry name" value="PIN_EXO1"/>
    <property type="match status" value="1"/>
</dbReference>